<dbReference type="Pfam" id="PF00877">
    <property type="entry name" value="NLPC_P60"/>
    <property type="match status" value="1"/>
</dbReference>
<name>A0ABM9B194_9BACT</name>
<comment type="caution">
    <text evidence="6">The sequence shown here is derived from an EMBL/GenBank/DDBJ whole genome shotgun (WGS) entry which is preliminary data.</text>
</comment>
<dbReference type="InterPro" id="IPR000064">
    <property type="entry name" value="NLP_P60_dom"/>
</dbReference>
<dbReference type="Gene3D" id="2.30.30.40">
    <property type="entry name" value="SH3 Domains"/>
    <property type="match status" value="1"/>
</dbReference>
<dbReference type="InterPro" id="IPR041382">
    <property type="entry name" value="SH3_16"/>
</dbReference>
<dbReference type="RefSeq" id="WP_238750465.1">
    <property type="nucleotide sequence ID" value="NZ_CAKLPZ010000001.1"/>
</dbReference>
<evidence type="ECO:0000256" key="4">
    <source>
        <dbReference type="ARBA" id="ARBA00022807"/>
    </source>
</evidence>
<dbReference type="Gene3D" id="3.90.1720.10">
    <property type="entry name" value="endopeptidase domain like (from Nostoc punctiforme)"/>
    <property type="match status" value="1"/>
</dbReference>
<evidence type="ECO:0000313" key="6">
    <source>
        <dbReference type="EMBL" id="CAH1000414.1"/>
    </source>
</evidence>
<dbReference type="InterPro" id="IPR051202">
    <property type="entry name" value="Peptidase_C40"/>
</dbReference>
<evidence type="ECO:0000256" key="3">
    <source>
        <dbReference type="ARBA" id="ARBA00022801"/>
    </source>
</evidence>
<comment type="similarity">
    <text evidence="1">Belongs to the peptidase C40 family.</text>
</comment>
<dbReference type="Proteomes" id="UP000837803">
    <property type="component" value="Unassembled WGS sequence"/>
</dbReference>
<gene>
    <name evidence="6" type="ORF">LEM8419_01567</name>
</gene>
<dbReference type="PANTHER" id="PTHR47053:SF1">
    <property type="entry name" value="MUREIN DD-ENDOPEPTIDASE MEPH-RELATED"/>
    <property type="match status" value="1"/>
</dbReference>
<evidence type="ECO:0000259" key="5">
    <source>
        <dbReference type="PROSITE" id="PS51935"/>
    </source>
</evidence>
<accession>A0ABM9B194</accession>
<organism evidence="6 7">
    <name type="scientific">Neolewinella maritima</name>
    <dbReference type="NCBI Taxonomy" id="1383882"/>
    <lineage>
        <taxon>Bacteria</taxon>
        <taxon>Pseudomonadati</taxon>
        <taxon>Bacteroidota</taxon>
        <taxon>Saprospiria</taxon>
        <taxon>Saprospirales</taxon>
        <taxon>Lewinellaceae</taxon>
        <taxon>Neolewinella</taxon>
    </lineage>
</organism>
<dbReference type="Pfam" id="PF18348">
    <property type="entry name" value="SH3_16"/>
    <property type="match status" value="1"/>
</dbReference>
<keyword evidence="4" id="KW-0788">Thiol protease</keyword>
<evidence type="ECO:0000313" key="7">
    <source>
        <dbReference type="Proteomes" id="UP000837803"/>
    </source>
</evidence>
<dbReference type="SUPFAM" id="SSF54001">
    <property type="entry name" value="Cysteine proteinases"/>
    <property type="match status" value="1"/>
</dbReference>
<feature type="domain" description="NlpC/P60" evidence="5">
    <location>
        <begin position="132"/>
        <end position="256"/>
    </location>
</feature>
<dbReference type="EMBL" id="CAKLPZ010000001">
    <property type="protein sequence ID" value="CAH1000414.1"/>
    <property type="molecule type" value="Genomic_DNA"/>
</dbReference>
<dbReference type="PANTHER" id="PTHR47053">
    <property type="entry name" value="MUREIN DD-ENDOPEPTIDASE MEPH-RELATED"/>
    <property type="match status" value="1"/>
</dbReference>
<keyword evidence="2" id="KW-0645">Protease</keyword>
<keyword evidence="7" id="KW-1185">Reference proteome</keyword>
<reference evidence="6" key="1">
    <citation type="submission" date="2021-12" db="EMBL/GenBank/DDBJ databases">
        <authorList>
            <person name="Rodrigo-Torres L."/>
            <person name="Arahal R. D."/>
            <person name="Lucena T."/>
        </authorList>
    </citation>
    <scope>NUCLEOTIDE SEQUENCE</scope>
    <source>
        <strain evidence="6">CECT 8419</strain>
    </source>
</reference>
<keyword evidence="3" id="KW-0378">Hydrolase</keyword>
<dbReference type="PROSITE" id="PS51935">
    <property type="entry name" value="NLPC_P60"/>
    <property type="match status" value="1"/>
</dbReference>
<evidence type="ECO:0000256" key="1">
    <source>
        <dbReference type="ARBA" id="ARBA00007074"/>
    </source>
</evidence>
<evidence type="ECO:0000256" key="2">
    <source>
        <dbReference type="ARBA" id="ARBA00022670"/>
    </source>
</evidence>
<sequence length="287" mass="32008">MPPSSLAIGKYTAAAIRSQPRDDAPLRSQLLLGEPVRLLMQQDHHATVQRAEDGLEGYVRLDQLQTVPEQIWQQQCDAPAFALELFQAMLCSSYGLPVTFGARLPEYDGLQSLHLQQRFVYSGQVLRAEAVDASGDLLIRLARRWLYAPQLVGGRTPTGIDGPGLIQLLYRMLGIVLPYTVGGMLSGGRSVDFVEQCQEGDLAFFDTGQGKVCHLGLILPHSQVLHVHGYVRLDGLDHFGIFDYGCRQYTHRLRLVKRWLPDRQASEIALTEDRSAVLPDARQMAIF</sequence>
<protein>
    <recommendedName>
        <fullName evidence="5">NlpC/P60 domain-containing protein</fullName>
    </recommendedName>
</protein>
<dbReference type="InterPro" id="IPR038765">
    <property type="entry name" value="Papain-like_cys_pep_sf"/>
</dbReference>
<proteinExistence type="inferred from homology"/>